<dbReference type="PANTHER" id="PTHR11022">
    <property type="entry name" value="PEPTIDOGLYCAN RECOGNITION PROTEIN"/>
    <property type="match status" value="1"/>
</dbReference>
<feature type="compositionally biased region" description="Polar residues" evidence="4">
    <location>
        <begin position="181"/>
        <end position="193"/>
    </location>
</feature>
<evidence type="ECO:0000256" key="1">
    <source>
        <dbReference type="ARBA" id="ARBA00007553"/>
    </source>
</evidence>
<dbReference type="SMART" id="SM00701">
    <property type="entry name" value="PGRP"/>
    <property type="match status" value="1"/>
</dbReference>
<keyword evidence="5" id="KW-1133">Transmembrane helix</keyword>
<feature type="transmembrane region" description="Helical" evidence="5">
    <location>
        <begin position="148"/>
        <end position="170"/>
    </location>
</feature>
<dbReference type="SUPFAM" id="SSF55846">
    <property type="entry name" value="N-acetylmuramoyl-L-alanine amidase-like"/>
    <property type="match status" value="1"/>
</dbReference>
<keyword evidence="8" id="KW-1185">Reference proteome</keyword>
<dbReference type="GO" id="GO:0008270">
    <property type="term" value="F:zinc ion binding"/>
    <property type="evidence" value="ECO:0007669"/>
    <property type="project" value="InterPro"/>
</dbReference>
<dbReference type="Pfam" id="PF01510">
    <property type="entry name" value="Amidase_2"/>
    <property type="match status" value="1"/>
</dbReference>
<keyword evidence="5" id="KW-0812">Transmembrane</keyword>
<feature type="domain" description="Peptidoglycan recognition protein family" evidence="6">
    <location>
        <begin position="218"/>
        <end position="363"/>
    </location>
</feature>
<evidence type="ECO:0000256" key="4">
    <source>
        <dbReference type="SAM" id="MobiDB-lite"/>
    </source>
</evidence>
<dbReference type="InterPro" id="IPR015510">
    <property type="entry name" value="PGRP"/>
</dbReference>
<organism evidence="7 8">
    <name type="scientific">Pseudolycoriella hygida</name>
    <dbReference type="NCBI Taxonomy" id="35572"/>
    <lineage>
        <taxon>Eukaryota</taxon>
        <taxon>Metazoa</taxon>
        <taxon>Ecdysozoa</taxon>
        <taxon>Arthropoda</taxon>
        <taxon>Hexapoda</taxon>
        <taxon>Insecta</taxon>
        <taxon>Pterygota</taxon>
        <taxon>Neoptera</taxon>
        <taxon>Endopterygota</taxon>
        <taxon>Diptera</taxon>
        <taxon>Nematocera</taxon>
        <taxon>Sciaroidea</taxon>
        <taxon>Sciaridae</taxon>
        <taxon>Pseudolycoriella</taxon>
    </lineage>
</organism>
<keyword evidence="2" id="KW-0399">Innate immunity</keyword>
<dbReference type="AlphaFoldDB" id="A0A9Q0MMY7"/>
<dbReference type="InterPro" id="IPR006619">
    <property type="entry name" value="PGRP_domain_met/bac"/>
</dbReference>
<dbReference type="GO" id="GO:0009253">
    <property type="term" value="P:peptidoglycan catabolic process"/>
    <property type="evidence" value="ECO:0007669"/>
    <property type="project" value="InterPro"/>
</dbReference>
<evidence type="ECO:0000256" key="2">
    <source>
        <dbReference type="ARBA" id="ARBA00022588"/>
    </source>
</evidence>
<evidence type="ECO:0000259" key="6">
    <source>
        <dbReference type="SMART" id="SM00701"/>
    </source>
</evidence>
<comment type="caution">
    <text evidence="7">The sequence shown here is derived from an EMBL/GenBank/DDBJ whole genome shotgun (WGS) entry which is preliminary data.</text>
</comment>
<dbReference type="GO" id="GO:0008745">
    <property type="term" value="F:N-acetylmuramoyl-L-alanine amidase activity"/>
    <property type="evidence" value="ECO:0007669"/>
    <property type="project" value="InterPro"/>
</dbReference>
<dbReference type="Gene3D" id="3.40.80.10">
    <property type="entry name" value="Peptidoglycan recognition protein-like"/>
    <property type="match status" value="1"/>
</dbReference>
<feature type="region of interest" description="Disordered" evidence="4">
    <location>
        <begin position="181"/>
        <end position="212"/>
    </location>
</feature>
<dbReference type="InterPro" id="IPR036505">
    <property type="entry name" value="Amidase/PGRP_sf"/>
</dbReference>
<protein>
    <submittedName>
        <fullName evidence="7">Peptidoglycan-recognition protein SD</fullName>
    </submittedName>
</protein>
<sequence length="390" mass="43626">MSQEIVSVPNVEIREFEQISFHEPNSSEDILSFTDETIYSSNDSYAYGYDPNAGEIHVPSGSTTYATSTSNPNNKVAIKSSSGITVGNKNFFSGPVVIKQFFTDDEKLAKNESQNEPENKTKQTKSQLCTVWRENVSRFFISAKSKRCSAITLISLVIFIAAIVATVILITRNNGGIEPFSLTSYPPSTQSTTDETKNPLDETTTTFDETTTPELPKHEFINRTMWGALAPKEYTDLQLPVKRIIIAHTAENQCFDLIKCSESLRAMQQYQLLYDPDPDADVIVNFLVGGDGRVYEGRGYRVGAHTRAYSANRNSICIAFFGNFNAVLPTDVQLDAAKWMIEKAINSNALHPEYKLYGHRQFFAIDSPGHLLYPIIITWPHFSPEIVDVN</sequence>
<dbReference type="Proteomes" id="UP001151699">
    <property type="component" value="Unassembled WGS sequence"/>
</dbReference>
<evidence type="ECO:0000313" key="7">
    <source>
        <dbReference type="EMBL" id="KAJ6633089.1"/>
    </source>
</evidence>
<proteinExistence type="inferred from homology"/>
<evidence type="ECO:0000256" key="3">
    <source>
        <dbReference type="ARBA" id="ARBA00022859"/>
    </source>
</evidence>
<dbReference type="OrthoDB" id="10001926at2759"/>
<dbReference type="InterPro" id="IPR002502">
    <property type="entry name" value="Amidase_domain"/>
</dbReference>
<accession>A0A9Q0MMY7</accession>
<dbReference type="PANTHER" id="PTHR11022:SF41">
    <property type="entry name" value="PEPTIDOGLYCAN-RECOGNITION PROTEIN LC-RELATED"/>
    <property type="match status" value="1"/>
</dbReference>
<evidence type="ECO:0000256" key="5">
    <source>
        <dbReference type="SAM" id="Phobius"/>
    </source>
</evidence>
<name>A0A9Q0MMY7_9DIPT</name>
<dbReference type="EMBL" id="WJQU01002217">
    <property type="protein sequence ID" value="KAJ6633089.1"/>
    <property type="molecule type" value="Genomic_DNA"/>
</dbReference>
<keyword evidence="3" id="KW-0391">Immunity</keyword>
<reference evidence="7" key="1">
    <citation type="submission" date="2022-07" db="EMBL/GenBank/DDBJ databases">
        <authorList>
            <person name="Trinca V."/>
            <person name="Uliana J.V.C."/>
            <person name="Torres T.T."/>
            <person name="Ward R.J."/>
            <person name="Monesi N."/>
        </authorList>
    </citation>
    <scope>NUCLEOTIDE SEQUENCE</scope>
    <source>
        <strain evidence="7">HSMRA1968</strain>
        <tissue evidence="7">Whole embryos</tissue>
    </source>
</reference>
<comment type="similarity">
    <text evidence="1">Belongs to the N-acetylmuramoyl-L-alanine amidase 2 family.</text>
</comment>
<gene>
    <name evidence="7" type="primary">PGRP-SD</name>
    <name evidence="7" type="ORF">Bhyg_15954</name>
</gene>
<dbReference type="GO" id="GO:0045087">
    <property type="term" value="P:innate immune response"/>
    <property type="evidence" value="ECO:0007669"/>
    <property type="project" value="UniProtKB-KW"/>
</dbReference>
<dbReference type="CDD" id="cd06583">
    <property type="entry name" value="PGRP"/>
    <property type="match status" value="1"/>
</dbReference>
<feature type="compositionally biased region" description="Low complexity" evidence="4">
    <location>
        <begin position="201"/>
        <end position="212"/>
    </location>
</feature>
<evidence type="ECO:0000313" key="8">
    <source>
        <dbReference type="Proteomes" id="UP001151699"/>
    </source>
</evidence>
<keyword evidence="5" id="KW-0472">Membrane</keyword>